<dbReference type="AlphaFoldDB" id="A0A2X3BZL0"/>
<dbReference type="Proteomes" id="UP000250245">
    <property type="component" value="Unassembled WGS sequence"/>
</dbReference>
<dbReference type="EMBL" id="UASJ01000002">
    <property type="protein sequence ID" value="SQC01505.1"/>
    <property type="molecule type" value="Genomic_DNA"/>
</dbReference>
<organism evidence="1 2">
    <name type="scientific">Mobiluncus curtisii</name>
    <dbReference type="NCBI Taxonomy" id="2051"/>
    <lineage>
        <taxon>Bacteria</taxon>
        <taxon>Bacillati</taxon>
        <taxon>Actinomycetota</taxon>
        <taxon>Actinomycetes</taxon>
        <taxon>Actinomycetales</taxon>
        <taxon>Actinomycetaceae</taxon>
        <taxon>Mobiluncus</taxon>
    </lineage>
</organism>
<accession>A0A2X3BZL0</accession>
<name>A0A2X3BZL0_9ACTO</name>
<proteinExistence type="predicted"/>
<sequence>MNTLQDWRELVRRYPLEFTNPDVRQEFQRLSGKDALFLGVDWDRVRRDYDVVFFGFRAVLDGADVGVDLEASELGEVAQSCTGTRLTALMYRVVPGSTYWLNL</sequence>
<reference evidence="1 2" key="1">
    <citation type="submission" date="2018-06" db="EMBL/GenBank/DDBJ databases">
        <authorList>
            <consortium name="Pathogen Informatics"/>
            <person name="Doyle S."/>
        </authorList>
    </citation>
    <scope>NUCLEOTIDE SEQUENCE [LARGE SCALE GENOMIC DNA]</scope>
    <source>
        <strain evidence="1 2">NCTC11820</strain>
    </source>
</reference>
<protein>
    <submittedName>
        <fullName evidence="1">Uncharacterized protein</fullName>
    </submittedName>
</protein>
<dbReference type="RefSeq" id="WP_252893256.1">
    <property type="nucleotide sequence ID" value="NZ_UASJ01000002.1"/>
</dbReference>
<evidence type="ECO:0000313" key="2">
    <source>
        <dbReference type="Proteomes" id="UP000250245"/>
    </source>
</evidence>
<gene>
    <name evidence="1" type="ORF">NCTC11820_01893</name>
</gene>
<evidence type="ECO:0000313" key="1">
    <source>
        <dbReference type="EMBL" id="SQC01505.1"/>
    </source>
</evidence>